<feature type="region of interest" description="Disordered" evidence="1">
    <location>
        <begin position="489"/>
        <end position="518"/>
    </location>
</feature>
<dbReference type="InterPro" id="IPR011992">
    <property type="entry name" value="EF-hand-dom_pair"/>
</dbReference>
<dbReference type="PROSITE" id="PS50031">
    <property type="entry name" value="EH"/>
    <property type="match status" value="1"/>
</dbReference>
<dbReference type="OrthoDB" id="524326at2759"/>
<dbReference type="PANTHER" id="PTHR11216">
    <property type="entry name" value="EH DOMAIN"/>
    <property type="match status" value="1"/>
</dbReference>
<feature type="region of interest" description="Disordered" evidence="1">
    <location>
        <begin position="202"/>
        <end position="239"/>
    </location>
</feature>
<feature type="compositionally biased region" description="Basic and acidic residues" evidence="1">
    <location>
        <begin position="352"/>
        <end position="363"/>
    </location>
</feature>
<feature type="compositionally biased region" description="Low complexity" evidence="1">
    <location>
        <begin position="371"/>
        <end position="383"/>
    </location>
</feature>
<feature type="region of interest" description="Disordered" evidence="1">
    <location>
        <begin position="263"/>
        <end position="324"/>
    </location>
</feature>
<reference evidence="3 4" key="1">
    <citation type="submission" date="2016-09" db="EMBL/GenBank/DDBJ databases">
        <title>Extensive genetic diversity and differential bi-allelic expression allows diatom success in the polar Southern Ocean.</title>
        <authorList>
            <consortium name="DOE Joint Genome Institute"/>
            <person name="Mock T."/>
            <person name="Otillar R.P."/>
            <person name="Strauss J."/>
            <person name="Dupont C."/>
            <person name="Frickenhaus S."/>
            <person name="Maumus F."/>
            <person name="Mcmullan M."/>
            <person name="Sanges R."/>
            <person name="Schmutz J."/>
            <person name="Toseland A."/>
            <person name="Valas R."/>
            <person name="Veluchamy A."/>
            <person name="Ward B.J."/>
            <person name="Allen A."/>
            <person name="Barry K."/>
            <person name="Falciatore A."/>
            <person name="Ferrante M."/>
            <person name="Fortunato A.E."/>
            <person name="Gloeckner G."/>
            <person name="Gruber A."/>
            <person name="Hipkin R."/>
            <person name="Janech M."/>
            <person name="Kroth P."/>
            <person name="Leese F."/>
            <person name="Lindquist E."/>
            <person name="Lyon B.R."/>
            <person name="Martin J."/>
            <person name="Mayer C."/>
            <person name="Parker M."/>
            <person name="Quesneville H."/>
            <person name="Raymond J."/>
            <person name="Uhlig C."/>
            <person name="Valentin K.U."/>
            <person name="Worden A.Z."/>
            <person name="Armbrust E.V."/>
            <person name="Bowler C."/>
            <person name="Green B."/>
            <person name="Moulton V."/>
            <person name="Van Oosterhout C."/>
            <person name="Grigoriev I."/>
        </authorList>
    </citation>
    <scope>NUCLEOTIDE SEQUENCE [LARGE SCALE GENOMIC DNA]</scope>
    <source>
        <strain evidence="3 4">CCMP1102</strain>
    </source>
</reference>
<gene>
    <name evidence="3" type="ORF">FRACYDRAFT_241535</name>
</gene>
<feature type="compositionally biased region" description="Basic residues" evidence="1">
    <location>
        <begin position="306"/>
        <end position="317"/>
    </location>
</feature>
<accession>A0A1E7F4Z7</accession>
<evidence type="ECO:0000259" key="2">
    <source>
        <dbReference type="PROSITE" id="PS50031"/>
    </source>
</evidence>
<dbReference type="CDD" id="cd00052">
    <property type="entry name" value="EH"/>
    <property type="match status" value="1"/>
</dbReference>
<dbReference type="SMART" id="SM00027">
    <property type="entry name" value="EH"/>
    <property type="match status" value="1"/>
</dbReference>
<dbReference type="SUPFAM" id="SSF47473">
    <property type="entry name" value="EF-hand"/>
    <property type="match status" value="1"/>
</dbReference>
<feature type="compositionally biased region" description="Low complexity" evidence="1">
    <location>
        <begin position="150"/>
        <end position="175"/>
    </location>
</feature>
<dbReference type="InterPro" id="IPR000261">
    <property type="entry name" value="EH_dom"/>
</dbReference>
<sequence>MAASLSYIPEPREQAYYLGLFRTADVQGQSNIGGAQAVQFFARSKLPIEVLKNIWTVADQPSTSSLDHKKFAVAIRLIQLTQNGQKGTGPTLAAPPGVSLRPVFFEGVSGVSVQVPTTTNAAAAQPPPQQQQQQQMSSPPQPAGNRSPTMSPSRQGQQQQPSSPQRQQMQQQQQQTRLLRVIRPNALGSHNRQLSGFNAEYLMGGAAPPTEPDATDTEQHHHQQQQETLSVAARSQANSGDYGYDDQAFEIVDEMKKKARKADKAAGKAEAASRKLATEADELRNDADKAEAMSRSLHAASEEKKKGRFGGGKKKKLQGNAEQAAMDSAAIKKQFVAVQSQAYEAASLAATKRSEADRLREEAESAELQMASAASTAQQQPAQAPAPAPAPPANNNNGSYGHGVPSSKPDYGGMPPKQQPSPTPYGQGMQMMMPHPGTDNGGYNNYGQQQPYGGGAPAPMSLPNTYPGAANDGFAPMGGGTMGGGGGGDFAGYDLPSPSTFAPAPGMPPAADQYASPF</sequence>
<feature type="domain" description="EH" evidence="2">
    <location>
        <begin position="13"/>
        <end position="95"/>
    </location>
</feature>
<dbReference type="Proteomes" id="UP000095751">
    <property type="component" value="Unassembled WGS sequence"/>
</dbReference>
<dbReference type="GO" id="GO:0016197">
    <property type="term" value="P:endosomal transport"/>
    <property type="evidence" value="ECO:0007669"/>
    <property type="project" value="TreeGrafter"/>
</dbReference>
<evidence type="ECO:0000313" key="4">
    <source>
        <dbReference type="Proteomes" id="UP000095751"/>
    </source>
</evidence>
<dbReference type="KEGG" id="fcy:FRACYDRAFT_241535"/>
<dbReference type="GO" id="GO:0006897">
    <property type="term" value="P:endocytosis"/>
    <property type="evidence" value="ECO:0007669"/>
    <property type="project" value="TreeGrafter"/>
</dbReference>
<dbReference type="AlphaFoldDB" id="A0A1E7F4Z7"/>
<dbReference type="GO" id="GO:0005737">
    <property type="term" value="C:cytoplasm"/>
    <property type="evidence" value="ECO:0007669"/>
    <property type="project" value="TreeGrafter"/>
</dbReference>
<dbReference type="EMBL" id="KV784361">
    <property type="protein sequence ID" value="OEU13204.1"/>
    <property type="molecule type" value="Genomic_DNA"/>
</dbReference>
<dbReference type="PANTHER" id="PTHR11216:SF174">
    <property type="entry name" value="GH06923P"/>
    <property type="match status" value="1"/>
</dbReference>
<protein>
    <recommendedName>
        <fullName evidence="2">EH domain-containing protein</fullName>
    </recommendedName>
</protein>
<feature type="compositionally biased region" description="Basic and acidic residues" evidence="1">
    <location>
        <begin position="263"/>
        <end position="292"/>
    </location>
</feature>
<feature type="region of interest" description="Disordered" evidence="1">
    <location>
        <begin position="350"/>
        <end position="464"/>
    </location>
</feature>
<evidence type="ECO:0000313" key="3">
    <source>
        <dbReference type="EMBL" id="OEU13204.1"/>
    </source>
</evidence>
<feature type="compositionally biased region" description="Low complexity" evidence="1">
    <location>
        <begin position="441"/>
        <end position="451"/>
    </location>
</feature>
<dbReference type="GO" id="GO:0005886">
    <property type="term" value="C:plasma membrane"/>
    <property type="evidence" value="ECO:0007669"/>
    <property type="project" value="TreeGrafter"/>
</dbReference>
<dbReference type="Pfam" id="PF12763">
    <property type="entry name" value="EH"/>
    <property type="match status" value="1"/>
</dbReference>
<evidence type="ECO:0000256" key="1">
    <source>
        <dbReference type="SAM" id="MobiDB-lite"/>
    </source>
</evidence>
<organism evidence="3 4">
    <name type="scientific">Fragilariopsis cylindrus CCMP1102</name>
    <dbReference type="NCBI Taxonomy" id="635003"/>
    <lineage>
        <taxon>Eukaryota</taxon>
        <taxon>Sar</taxon>
        <taxon>Stramenopiles</taxon>
        <taxon>Ochrophyta</taxon>
        <taxon>Bacillariophyta</taxon>
        <taxon>Bacillariophyceae</taxon>
        <taxon>Bacillariophycidae</taxon>
        <taxon>Bacillariales</taxon>
        <taxon>Bacillariaceae</taxon>
        <taxon>Fragilariopsis</taxon>
    </lineage>
</organism>
<dbReference type="InParanoid" id="A0A1E7F4Z7"/>
<name>A0A1E7F4Z7_9STRA</name>
<dbReference type="Gene3D" id="1.10.238.10">
    <property type="entry name" value="EF-hand"/>
    <property type="match status" value="1"/>
</dbReference>
<feature type="region of interest" description="Disordered" evidence="1">
    <location>
        <begin position="120"/>
        <end position="176"/>
    </location>
</feature>
<proteinExistence type="predicted"/>
<feature type="compositionally biased region" description="Polar residues" evidence="1">
    <location>
        <begin position="227"/>
        <end position="239"/>
    </location>
</feature>
<keyword evidence="4" id="KW-1185">Reference proteome</keyword>